<name>A0A0A9BND2_ARUDO</name>
<reference evidence="1" key="1">
    <citation type="submission" date="2014-09" db="EMBL/GenBank/DDBJ databases">
        <authorList>
            <person name="Magalhaes I.L.F."/>
            <person name="Oliveira U."/>
            <person name="Santos F.R."/>
            <person name="Vidigal T.H.D.A."/>
            <person name="Brescovit A.D."/>
            <person name="Santos A.J."/>
        </authorList>
    </citation>
    <scope>NUCLEOTIDE SEQUENCE</scope>
    <source>
        <tissue evidence="1">Shoot tissue taken approximately 20 cm above the soil surface</tissue>
    </source>
</reference>
<dbReference type="AlphaFoldDB" id="A0A0A9BND2"/>
<dbReference type="EMBL" id="GBRH01234247">
    <property type="protein sequence ID" value="JAD63648.1"/>
    <property type="molecule type" value="Transcribed_RNA"/>
</dbReference>
<protein>
    <submittedName>
        <fullName evidence="1">Uncharacterized protein</fullName>
    </submittedName>
</protein>
<sequence>MRSLVEQMQIKEAKALSMKAIFW</sequence>
<proteinExistence type="predicted"/>
<evidence type="ECO:0000313" key="1">
    <source>
        <dbReference type="EMBL" id="JAD63648.1"/>
    </source>
</evidence>
<reference evidence="1" key="2">
    <citation type="journal article" date="2015" name="Data Brief">
        <title>Shoot transcriptome of the giant reed, Arundo donax.</title>
        <authorList>
            <person name="Barrero R.A."/>
            <person name="Guerrero F.D."/>
            <person name="Moolhuijzen P."/>
            <person name="Goolsby J.A."/>
            <person name="Tidwell J."/>
            <person name="Bellgard S.E."/>
            <person name="Bellgard M.I."/>
        </authorList>
    </citation>
    <scope>NUCLEOTIDE SEQUENCE</scope>
    <source>
        <tissue evidence="1">Shoot tissue taken approximately 20 cm above the soil surface</tissue>
    </source>
</reference>
<accession>A0A0A9BND2</accession>
<organism evidence="1">
    <name type="scientific">Arundo donax</name>
    <name type="common">Giant reed</name>
    <name type="synonym">Donax arundinaceus</name>
    <dbReference type="NCBI Taxonomy" id="35708"/>
    <lineage>
        <taxon>Eukaryota</taxon>
        <taxon>Viridiplantae</taxon>
        <taxon>Streptophyta</taxon>
        <taxon>Embryophyta</taxon>
        <taxon>Tracheophyta</taxon>
        <taxon>Spermatophyta</taxon>
        <taxon>Magnoliopsida</taxon>
        <taxon>Liliopsida</taxon>
        <taxon>Poales</taxon>
        <taxon>Poaceae</taxon>
        <taxon>PACMAD clade</taxon>
        <taxon>Arundinoideae</taxon>
        <taxon>Arundineae</taxon>
        <taxon>Arundo</taxon>
    </lineage>
</organism>